<dbReference type="OrthoDB" id="9806127at2"/>
<dbReference type="InterPro" id="IPR036640">
    <property type="entry name" value="ABC1_TM_sf"/>
</dbReference>
<dbReference type="PANTHER" id="PTHR43394:SF1">
    <property type="entry name" value="ATP-BINDING CASSETTE SUB-FAMILY B MEMBER 10, MITOCHONDRIAL"/>
    <property type="match status" value="1"/>
</dbReference>
<dbReference type="InterPro" id="IPR039421">
    <property type="entry name" value="Type_1_exporter"/>
</dbReference>
<dbReference type="Gene3D" id="1.20.1560.10">
    <property type="entry name" value="ABC transporter type 1, transmembrane domain"/>
    <property type="match status" value="1"/>
</dbReference>
<dbReference type="InterPro" id="IPR017871">
    <property type="entry name" value="ABC_transporter-like_CS"/>
</dbReference>
<keyword evidence="2" id="KW-0813">Transport</keyword>
<dbReference type="InterPro" id="IPR027417">
    <property type="entry name" value="P-loop_NTPase"/>
</dbReference>
<dbReference type="SMART" id="SM00382">
    <property type="entry name" value="AAA"/>
    <property type="match status" value="1"/>
</dbReference>
<evidence type="ECO:0000256" key="2">
    <source>
        <dbReference type="ARBA" id="ARBA00022448"/>
    </source>
</evidence>
<protein>
    <submittedName>
        <fullName evidence="13">ABC transporter ATP-binding protein</fullName>
    </submittedName>
</protein>
<keyword evidence="4 10" id="KW-0812">Transmembrane</keyword>
<feature type="region of interest" description="Disordered" evidence="9">
    <location>
        <begin position="18"/>
        <end position="42"/>
    </location>
</feature>
<dbReference type="Proteomes" id="UP000317199">
    <property type="component" value="Chromosome"/>
</dbReference>
<evidence type="ECO:0000256" key="9">
    <source>
        <dbReference type="SAM" id="MobiDB-lite"/>
    </source>
</evidence>
<feature type="compositionally biased region" description="Basic and acidic residues" evidence="9">
    <location>
        <begin position="18"/>
        <end position="27"/>
    </location>
</feature>
<dbReference type="PROSITE" id="PS50893">
    <property type="entry name" value="ABC_TRANSPORTER_2"/>
    <property type="match status" value="1"/>
</dbReference>
<evidence type="ECO:0000313" key="13">
    <source>
        <dbReference type="EMBL" id="QDH69023.1"/>
    </source>
</evidence>
<dbReference type="AlphaFoldDB" id="A0A514BNR9"/>
<evidence type="ECO:0000256" key="4">
    <source>
        <dbReference type="ARBA" id="ARBA00022692"/>
    </source>
</evidence>
<evidence type="ECO:0000256" key="6">
    <source>
        <dbReference type="ARBA" id="ARBA00022840"/>
    </source>
</evidence>
<feature type="domain" description="ABC transporter" evidence="11">
    <location>
        <begin position="378"/>
        <end position="615"/>
    </location>
</feature>
<dbReference type="SUPFAM" id="SSF90123">
    <property type="entry name" value="ABC transporter transmembrane region"/>
    <property type="match status" value="1"/>
</dbReference>
<dbReference type="PANTHER" id="PTHR43394">
    <property type="entry name" value="ATP-DEPENDENT PERMEASE MDL1, MITOCHONDRIAL"/>
    <property type="match status" value="1"/>
</dbReference>
<feature type="transmembrane region" description="Helical" evidence="10">
    <location>
        <begin position="283"/>
        <end position="304"/>
    </location>
</feature>
<dbReference type="KEGG" id="lyj:FKV23_02075"/>
<evidence type="ECO:0000256" key="5">
    <source>
        <dbReference type="ARBA" id="ARBA00022741"/>
    </source>
</evidence>
<name>A0A514BNR9_9GAMM</name>
<evidence type="ECO:0000313" key="14">
    <source>
        <dbReference type="Proteomes" id="UP000317199"/>
    </source>
</evidence>
<evidence type="ECO:0000256" key="10">
    <source>
        <dbReference type="SAM" id="Phobius"/>
    </source>
</evidence>
<dbReference type="InterPro" id="IPR003439">
    <property type="entry name" value="ABC_transporter-like_ATP-bd"/>
</dbReference>
<dbReference type="GO" id="GO:0016887">
    <property type="term" value="F:ATP hydrolysis activity"/>
    <property type="evidence" value="ECO:0007669"/>
    <property type="project" value="InterPro"/>
</dbReference>
<accession>A0A514BNR9</accession>
<keyword evidence="8 10" id="KW-0472">Membrane</keyword>
<feature type="domain" description="ABC transmembrane type-1" evidence="12">
    <location>
        <begin position="63"/>
        <end position="344"/>
    </location>
</feature>
<keyword evidence="6 13" id="KW-0067">ATP-binding</keyword>
<dbReference type="PROSITE" id="PS00211">
    <property type="entry name" value="ABC_TRANSPORTER_1"/>
    <property type="match status" value="1"/>
</dbReference>
<feature type="transmembrane region" description="Helical" evidence="10">
    <location>
        <begin position="98"/>
        <end position="123"/>
    </location>
</feature>
<dbReference type="GO" id="GO:0005524">
    <property type="term" value="F:ATP binding"/>
    <property type="evidence" value="ECO:0007669"/>
    <property type="project" value="UniProtKB-KW"/>
</dbReference>
<dbReference type="Gene3D" id="3.40.50.300">
    <property type="entry name" value="P-loop containing nucleotide triphosphate hydrolases"/>
    <property type="match status" value="1"/>
</dbReference>
<keyword evidence="5" id="KW-0547">Nucleotide-binding</keyword>
<dbReference type="RefSeq" id="WP_141622365.1">
    <property type="nucleotide sequence ID" value="NZ_CP041242.1"/>
</dbReference>
<keyword evidence="3" id="KW-1003">Cell membrane</keyword>
<dbReference type="InterPro" id="IPR011527">
    <property type="entry name" value="ABC1_TM_dom"/>
</dbReference>
<dbReference type="Pfam" id="PF00005">
    <property type="entry name" value="ABC_tran"/>
    <property type="match status" value="1"/>
</dbReference>
<feature type="transmembrane region" description="Helical" evidence="10">
    <location>
        <begin position="61"/>
        <end position="86"/>
    </location>
</feature>
<evidence type="ECO:0000256" key="7">
    <source>
        <dbReference type="ARBA" id="ARBA00022989"/>
    </source>
</evidence>
<comment type="subcellular location">
    <subcellularLocation>
        <location evidence="1">Cell membrane</location>
        <topology evidence="1">Multi-pass membrane protein</topology>
    </subcellularLocation>
</comment>
<keyword evidence="14" id="KW-1185">Reference proteome</keyword>
<dbReference type="InterPro" id="IPR003593">
    <property type="entry name" value="AAA+_ATPase"/>
</dbReference>
<gene>
    <name evidence="13" type="ORF">FKV23_02075</name>
</gene>
<evidence type="ECO:0000259" key="11">
    <source>
        <dbReference type="PROSITE" id="PS50893"/>
    </source>
</evidence>
<dbReference type="GO" id="GO:0005886">
    <property type="term" value="C:plasma membrane"/>
    <property type="evidence" value="ECO:0007669"/>
    <property type="project" value="UniProtKB-SubCell"/>
</dbReference>
<evidence type="ECO:0000256" key="8">
    <source>
        <dbReference type="ARBA" id="ARBA00023136"/>
    </source>
</evidence>
<sequence length="651" mass="70764">MLVTSWSWFDGGVCEDKAKDSHCKGGREVSAPESSSRPQRKSFPAQMLRIAAYARPYTRRITVGVVLVLLGTMFSLVYPIGIAAVVDTAVGSGDERLLHVFSICVLGLFVLGAVVGFSGNYLLDSTGEYLVLDLRKKLLSNLLKLDLAFFHSQRAGDLTARLTSDTASIRHAVTDTGVSLLNQGLMLVGSAGVMVYLNWKLALIVTLLAPVTTVLSRRFGTFFQEISRQAQLRNAESNAIAHEAISGIPLVKSMSRRDFEVAKYEAALKALQKERTLLVRTDAWFRGLVAVSTSLAVVAIFWFGGMQVLAEQISAGELVAFLFYVQNISGCFASFAQLYADLNQAAGASSRVFDLLDIEPKISDEARPDVASTCSGIVEFDDVGFGYTSNGIKVIDGLRMTVGGGSVVALVGNSGCGKSSLLHLLLRLYDVNAGQIRIDGVDIREYPLAWLRERVTLVSQDVFLFSGSVRENIRYGNLEANDKEVERAARFAQAHDFVAKLDEGYDTEVGDRGVKLSGGQRQRIALARAFLRKPKILLLDEATSGVDYAIENKILASVIEWGKREGITTIIVTHRLNSIRISDRVAVLDGGRLIEEGSYDELVSRGGKLAALLEAGILRDFDEGVEGKVAETKFLAPSTKVRSVKLSSSVI</sequence>
<dbReference type="PROSITE" id="PS50929">
    <property type="entry name" value="ABC_TM1F"/>
    <property type="match status" value="1"/>
</dbReference>
<keyword evidence="7 10" id="KW-1133">Transmembrane helix</keyword>
<dbReference type="FunFam" id="3.40.50.300:FF:000299">
    <property type="entry name" value="ABC transporter ATP-binding protein/permease"/>
    <property type="match status" value="1"/>
</dbReference>
<dbReference type="EMBL" id="CP041242">
    <property type="protein sequence ID" value="QDH69023.1"/>
    <property type="molecule type" value="Genomic_DNA"/>
</dbReference>
<feature type="transmembrane region" description="Helical" evidence="10">
    <location>
        <begin position="185"/>
        <end position="209"/>
    </location>
</feature>
<organism evidence="13 14">
    <name type="scientific">Marilutibacter alkalisoli</name>
    <dbReference type="NCBI Taxonomy" id="2591633"/>
    <lineage>
        <taxon>Bacteria</taxon>
        <taxon>Pseudomonadati</taxon>
        <taxon>Pseudomonadota</taxon>
        <taxon>Gammaproteobacteria</taxon>
        <taxon>Lysobacterales</taxon>
        <taxon>Lysobacteraceae</taxon>
        <taxon>Marilutibacter</taxon>
    </lineage>
</organism>
<reference evidence="13 14" key="1">
    <citation type="submission" date="2019-06" db="EMBL/GenBank/DDBJ databases">
        <title>Lysobacter alkalisoli sp. nov. isolated from saline-alkali soil.</title>
        <authorList>
            <person name="Sun J.-Q."/>
            <person name="Xu L."/>
        </authorList>
    </citation>
    <scope>NUCLEOTIDE SEQUENCE [LARGE SCALE GENOMIC DNA]</scope>
    <source>
        <strain evidence="13 14">SJ-36</strain>
    </source>
</reference>
<dbReference type="Pfam" id="PF00664">
    <property type="entry name" value="ABC_membrane"/>
    <property type="match status" value="1"/>
</dbReference>
<proteinExistence type="predicted"/>
<evidence type="ECO:0000256" key="1">
    <source>
        <dbReference type="ARBA" id="ARBA00004651"/>
    </source>
</evidence>
<evidence type="ECO:0000256" key="3">
    <source>
        <dbReference type="ARBA" id="ARBA00022475"/>
    </source>
</evidence>
<evidence type="ECO:0000259" key="12">
    <source>
        <dbReference type="PROSITE" id="PS50929"/>
    </source>
</evidence>
<dbReference type="GO" id="GO:0015421">
    <property type="term" value="F:ABC-type oligopeptide transporter activity"/>
    <property type="evidence" value="ECO:0007669"/>
    <property type="project" value="TreeGrafter"/>
</dbReference>
<dbReference type="SUPFAM" id="SSF52540">
    <property type="entry name" value="P-loop containing nucleoside triphosphate hydrolases"/>
    <property type="match status" value="1"/>
</dbReference>